<dbReference type="GO" id="GO:0006974">
    <property type="term" value="P:DNA damage response"/>
    <property type="evidence" value="ECO:0007669"/>
    <property type="project" value="UniProtKB-KW"/>
</dbReference>
<dbReference type="AlphaFoldDB" id="A0A8J7T7T5"/>
<feature type="compositionally biased region" description="Low complexity" evidence="9">
    <location>
        <begin position="226"/>
        <end position="236"/>
    </location>
</feature>
<dbReference type="GO" id="GO:0005634">
    <property type="term" value="C:nucleus"/>
    <property type="evidence" value="ECO:0007669"/>
    <property type="project" value="UniProtKB-SubCell"/>
</dbReference>
<evidence type="ECO:0000256" key="2">
    <source>
        <dbReference type="ARBA" id="ARBA00007361"/>
    </source>
</evidence>
<keyword evidence="7" id="KW-0131">Cell cycle</keyword>
<reference evidence="11" key="1">
    <citation type="journal article" date="2021" name="Cell">
        <title>Tracing the genetic footprints of vertebrate landing in non-teleost ray-finned fishes.</title>
        <authorList>
            <person name="Bi X."/>
            <person name="Wang K."/>
            <person name="Yang L."/>
            <person name="Pan H."/>
            <person name="Jiang H."/>
            <person name="Wei Q."/>
            <person name="Fang M."/>
            <person name="Yu H."/>
            <person name="Zhu C."/>
            <person name="Cai Y."/>
            <person name="He Y."/>
            <person name="Gan X."/>
            <person name="Zeng H."/>
            <person name="Yu D."/>
            <person name="Zhu Y."/>
            <person name="Jiang H."/>
            <person name="Qiu Q."/>
            <person name="Yang H."/>
            <person name="Zhang Y.E."/>
            <person name="Wang W."/>
            <person name="Zhu M."/>
            <person name="He S."/>
            <person name="Zhang G."/>
        </authorList>
    </citation>
    <scope>NUCLEOTIDE SEQUENCE</scope>
    <source>
        <strain evidence="11">Allg_001</strain>
    </source>
</reference>
<feature type="non-terminal residue" evidence="11">
    <location>
        <position position="421"/>
    </location>
</feature>
<feature type="non-terminal residue" evidence="11">
    <location>
        <position position="1"/>
    </location>
</feature>
<evidence type="ECO:0000256" key="9">
    <source>
        <dbReference type="SAM" id="MobiDB-lite"/>
    </source>
</evidence>
<dbReference type="Proteomes" id="UP000736164">
    <property type="component" value="Unassembled WGS sequence"/>
</dbReference>
<keyword evidence="12" id="KW-1185">Reference proteome</keyword>
<organism evidence="11 12">
    <name type="scientific">Atractosteus spatula</name>
    <name type="common">Alligator gar</name>
    <name type="synonym">Lepisosteus spatula</name>
    <dbReference type="NCBI Taxonomy" id="7917"/>
    <lineage>
        <taxon>Eukaryota</taxon>
        <taxon>Metazoa</taxon>
        <taxon>Chordata</taxon>
        <taxon>Craniata</taxon>
        <taxon>Vertebrata</taxon>
        <taxon>Euteleostomi</taxon>
        <taxon>Actinopterygii</taxon>
        <taxon>Neopterygii</taxon>
        <taxon>Holostei</taxon>
        <taxon>Semionotiformes</taxon>
        <taxon>Lepisosteidae</taxon>
        <taxon>Atractosteus</taxon>
    </lineage>
</organism>
<dbReference type="InterPro" id="IPR004038">
    <property type="entry name" value="Ribosomal_eL8/eL30/eS12/Gad45"/>
</dbReference>
<evidence type="ECO:0000259" key="10">
    <source>
        <dbReference type="Pfam" id="PF01248"/>
    </source>
</evidence>
<dbReference type="InterPro" id="IPR024824">
    <property type="entry name" value="GADD45"/>
</dbReference>
<comment type="similarity">
    <text evidence="2">Belongs to the GADD45 family.</text>
</comment>
<feature type="domain" description="Ribosomal protein eL8/eL30/eS12/Gadd45" evidence="10">
    <location>
        <begin position="317"/>
        <end position="369"/>
    </location>
</feature>
<evidence type="ECO:0000313" key="12">
    <source>
        <dbReference type="Proteomes" id="UP000736164"/>
    </source>
</evidence>
<dbReference type="EMBL" id="JAAWVO010011080">
    <property type="protein sequence ID" value="MBN3313233.1"/>
    <property type="molecule type" value="Genomic_DNA"/>
</dbReference>
<feature type="compositionally biased region" description="Low complexity" evidence="9">
    <location>
        <begin position="266"/>
        <end position="280"/>
    </location>
</feature>
<feature type="compositionally biased region" description="Acidic residues" evidence="9">
    <location>
        <begin position="285"/>
        <end position="297"/>
    </location>
</feature>
<comment type="caution">
    <text evidence="11">The sequence shown here is derived from an EMBL/GenBank/DDBJ whole genome shotgun (WGS) entry which is preliminary data.</text>
</comment>
<accession>A0A8J7T7T5</accession>
<evidence type="ECO:0000256" key="3">
    <source>
        <dbReference type="ARBA" id="ARBA00022553"/>
    </source>
</evidence>
<feature type="region of interest" description="Disordered" evidence="9">
    <location>
        <begin position="219"/>
        <end position="312"/>
    </location>
</feature>
<keyword evidence="5" id="KW-0338">Growth arrest</keyword>
<keyword evidence="3" id="KW-0597">Phosphoprotein</keyword>
<name>A0A8J7T7T5_ATRSP</name>
<dbReference type="InterPro" id="IPR029064">
    <property type="entry name" value="Ribosomal_eL30-like_sf"/>
</dbReference>
<dbReference type="GO" id="GO:0005737">
    <property type="term" value="C:cytoplasm"/>
    <property type="evidence" value="ECO:0007669"/>
    <property type="project" value="TreeGrafter"/>
</dbReference>
<dbReference type="Pfam" id="PF01248">
    <property type="entry name" value="Ribosomal_L7Ae"/>
    <property type="match status" value="1"/>
</dbReference>
<dbReference type="PANTHER" id="PTHR10411:SF3">
    <property type="entry name" value="GROWTH ARREST AND DNA DAMAGE-INDUCIBLE PROTEIN GADD45 ALPHA"/>
    <property type="match status" value="1"/>
</dbReference>
<evidence type="ECO:0000256" key="5">
    <source>
        <dbReference type="ARBA" id="ARBA00022810"/>
    </source>
</evidence>
<evidence type="ECO:0000313" key="11">
    <source>
        <dbReference type="EMBL" id="MBN3313233.1"/>
    </source>
</evidence>
<evidence type="ECO:0000256" key="4">
    <source>
        <dbReference type="ARBA" id="ARBA00022763"/>
    </source>
</evidence>
<keyword evidence="4" id="KW-0227">DNA damage</keyword>
<evidence type="ECO:0000256" key="7">
    <source>
        <dbReference type="ARBA" id="ARBA00023306"/>
    </source>
</evidence>
<dbReference type="PANTHER" id="PTHR10411">
    <property type="entry name" value="GROWTH ARREST AND DNA DAMAGE-INDUCIBLE PROTEIN GADD45"/>
    <property type="match status" value="1"/>
</dbReference>
<sequence length="421" mass="45368">MGCSIEKGVPHRLAKVLRKSFSQKTGCMCVLPPRARHQAKGTRRTLPPKASCDGRTTAGDGDMLCSSEIGGGCPFRAGNRIARKETCSCSYEPHARAQPVPPHSLPPDRVRGCHLAMMCSLRKKAAIRRTLTLEYRRVGVLKKWTGCPEEPFPDSAASRSSWRRNMAHRTQGRCFGLRGDLKFSVDSASACSLQEDDEGPEEGLDLPGETITFINADGVAGDYSLPSDPDSSSPPSAGLGTRLQGSLHLPDTEDGPSRSLSERFSELSARSAEQGEAAGPRPSPSEEEEEEGAEEGEASGTGRDGAALSGREGDPDNVVLCLLATDEEDVKDVALQIHFTLIQAFCCENDINILRVGNMGRLAEILGAAKQGGEPQDLHCVLVTNPHPSAWKDPALSKVNGFCRESRCLDQWVPVINLPER</sequence>
<proteinExistence type="inferred from homology"/>
<dbReference type="GO" id="GO:0051726">
    <property type="term" value="P:regulation of cell cycle"/>
    <property type="evidence" value="ECO:0007669"/>
    <property type="project" value="UniProtKB-KW"/>
</dbReference>
<evidence type="ECO:0000256" key="6">
    <source>
        <dbReference type="ARBA" id="ARBA00023242"/>
    </source>
</evidence>
<comment type="subcellular location">
    <subcellularLocation>
        <location evidence="1">Nucleus</location>
    </subcellularLocation>
</comment>
<evidence type="ECO:0000256" key="8">
    <source>
        <dbReference type="ARBA" id="ARBA00040000"/>
    </source>
</evidence>
<dbReference type="Gene3D" id="3.30.1330.30">
    <property type="match status" value="1"/>
</dbReference>
<gene>
    <name evidence="11" type="primary">Gadd45a</name>
    <name evidence="11" type="ORF">GTO95_0013244</name>
</gene>
<keyword evidence="6" id="KW-0539">Nucleus</keyword>
<evidence type="ECO:0000256" key="1">
    <source>
        <dbReference type="ARBA" id="ARBA00004123"/>
    </source>
</evidence>
<protein>
    <recommendedName>
        <fullName evidence="8">Growth arrest and DNA damage-inducible protein GADD45 alpha</fullName>
    </recommendedName>
</protein>